<evidence type="ECO:0000256" key="2">
    <source>
        <dbReference type="ARBA" id="ARBA00022555"/>
    </source>
</evidence>
<keyword evidence="4" id="KW-0694">RNA-binding</keyword>
<dbReference type="Pfam" id="PF01195">
    <property type="entry name" value="Pept_tRNA_hydro"/>
    <property type="match status" value="1"/>
</dbReference>
<feature type="compositionally biased region" description="Polar residues" evidence="6">
    <location>
        <begin position="32"/>
        <end position="43"/>
    </location>
</feature>
<feature type="non-terminal residue" evidence="7">
    <location>
        <position position="1"/>
    </location>
</feature>
<accession>A0A3E2GTT1</accession>
<evidence type="ECO:0000256" key="6">
    <source>
        <dbReference type="SAM" id="MobiDB-lite"/>
    </source>
</evidence>
<reference evidence="7 8" key="1">
    <citation type="submission" date="2018-05" db="EMBL/GenBank/DDBJ databases">
        <title>Draft genome sequence of Scytalidium lignicola DSM 105466, a ubiquitous saprotrophic fungus.</title>
        <authorList>
            <person name="Buettner E."/>
            <person name="Gebauer A.M."/>
            <person name="Hofrichter M."/>
            <person name="Liers C."/>
            <person name="Kellner H."/>
        </authorList>
    </citation>
    <scope>NUCLEOTIDE SEQUENCE [LARGE SCALE GENOMIC DNA]</scope>
    <source>
        <strain evidence="7 8">DSM 105466</strain>
    </source>
</reference>
<gene>
    <name evidence="7" type="ORF">B7463_g11874</name>
</gene>
<dbReference type="OrthoDB" id="1711136at2759"/>
<name>A0A3E2GTT1_SCYLI</name>
<dbReference type="GO" id="GO:0004045">
    <property type="term" value="F:peptidyl-tRNA hydrolase activity"/>
    <property type="evidence" value="ECO:0007669"/>
    <property type="project" value="UniProtKB-EC"/>
</dbReference>
<dbReference type="Gene3D" id="3.40.50.1470">
    <property type="entry name" value="Peptidyl-tRNA hydrolase"/>
    <property type="match status" value="1"/>
</dbReference>
<feature type="region of interest" description="Disordered" evidence="6">
    <location>
        <begin position="1"/>
        <end position="45"/>
    </location>
</feature>
<evidence type="ECO:0000256" key="1">
    <source>
        <dbReference type="ARBA" id="ARBA00013260"/>
    </source>
</evidence>
<dbReference type="Proteomes" id="UP000258309">
    <property type="component" value="Unassembled WGS sequence"/>
</dbReference>
<dbReference type="InterPro" id="IPR036416">
    <property type="entry name" value="Pept_tRNA_hydro_sf"/>
</dbReference>
<feature type="non-terminal residue" evidence="7">
    <location>
        <position position="245"/>
    </location>
</feature>
<evidence type="ECO:0000313" key="8">
    <source>
        <dbReference type="Proteomes" id="UP000258309"/>
    </source>
</evidence>
<dbReference type="PROSITE" id="PS01196">
    <property type="entry name" value="PEPT_TRNA_HYDROL_2"/>
    <property type="match status" value="1"/>
</dbReference>
<dbReference type="OMA" id="PSYMNES"/>
<dbReference type="SUPFAM" id="SSF53178">
    <property type="entry name" value="Peptidyl-tRNA hydrolase-like"/>
    <property type="match status" value="1"/>
</dbReference>
<comment type="caution">
    <text evidence="7">The sequence shown here is derived from an EMBL/GenBank/DDBJ whole genome shotgun (WGS) entry which is preliminary data.</text>
</comment>
<dbReference type="EC" id="3.1.1.29" evidence="1"/>
<dbReference type="PANTHER" id="PTHR17224:SF1">
    <property type="entry name" value="PEPTIDYL-TRNA HYDROLASE"/>
    <property type="match status" value="1"/>
</dbReference>
<keyword evidence="8" id="KW-1185">Reference proteome</keyword>
<comment type="similarity">
    <text evidence="5">Belongs to the PTH family.</text>
</comment>
<dbReference type="PANTHER" id="PTHR17224">
    <property type="entry name" value="PEPTIDYL-TRNA HYDROLASE"/>
    <property type="match status" value="1"/>
</dbReference>
<evidence type="ECO:0000256" key="3">
    <source>
        <dbReference type="ARBA" id="ARBA00022801"/>
    </source>
</evidence>
<organism evidence="7 8">
    <name type="scientific">Scytalidium lignicola</name>
    <name type="common">Hyphomycete</name>
    <dbReference type="NCBI Taxonomy" id="5539"/>
    <lineage>
        <taxon>Eukaryota</taxon>
        <taxon>Fungi</taxon>
        <taxon>Dikarya</taxon>
        <taxon>Ascomycota</taxon>
        <taxon>Pezizomycotina</taxon>
        <taxon>Leotiomycetes</taxon>
        <taxon>Leotiomycetes incertae sedis</taxon>
        <taxon>Scytalidium</taxon>
    </lineage>
</organism>
<sequence>MTQRRRNKLPSAASSPNFSNTTLKSTQRRSSEAVQDNNNNNATIIARPSSIPPALIFSMAVPLRLLVCSIGNPSPYLNTLHSAGHTVLTELARTLSFSPLQKSRAHGNGLISTGPDFTLWQSPSLMNISGPALSSAWKAFLKDAQRNGELGKLVVLHDELELGLGMVKVKSGKNSPRGHNGLKSIRDTMPGVDYTRIGIGIGRPISREPKAVADYVLRKMTGQERDAILASVGRVEGELRKLSVD</sequence>
<protein>
    <recommendedName>
        <fullName evidence="1">peptidyl-tRNA hydrolase</fullName>
        <ecNumber evidence="1">3.1.1.29</ecNumber>
    </recommendedName>
</protein>
<dbReference type="STRING" id="5539.A0A3E2GTT1"/>
<dbReference type="EMBL" id="NCSJ02000444">
    <property type="protein sequence ID" value="RFU24458.1"/>
    <property type="molecule type" value="Genomic_DNA"/>
</dbReference>
<keyword evidence="2" id="KW-0820">tRNA-binding</keyword>
<dbReference type="InterPro" id="IPR001328">
    <property type="entry name" value="Pept_tRNA_hydro"/>
</dbReference>
<dbReference type="InterPro" id="IPR018171">
    <property type="entry name" value="Pept_tRNA_hydro_CS"/>
</dbReference>
<evidence type="ECO:0000256" key="5">
    <source>
        <dbReference type="ARBA" id="ARBA00038063"/>
    </source>
</evidence>
<evidence type="ECO:0000256" key="4">
    <source>
        <dbReference type="ARBA" id="ARBA00022884"/>
    </source>
</evidence>
<feature type="compositionally biased region" description="Polar residues" evidence="6">
    <location>
        <begin position="12"/>
        <end position="25"/>
    </location>
</feature>
<dbReference type="GO" id="GO:0000049">
    <property type="term" value="F:tRNA binding"/>
    <property type="evidence" value="ECO:0007669"/>
    <property type="project" value="UniProtKB-KW"/>
</dbReference>
<dbReference type="AlphaFoldDB" id="A0A3E2GTT1"/>
<evidence type="ECO:0000313" key="7">
    <source>
        <dbReference type="EMBL" id="RFU24458.1"/>
    </source>
</evidence>
<proteinExistence type="inferred from homology"/>
<keyword evidence="3" id="KW-0378">Hydrolase</keyword>